<proteinExistence type="predicted"/>
<name>A0A0F4KXA6_9LACO</name>
<comment type="caution">
    <text evidence="3">The sequence shown here is derived from an EMBL/GenBank/DDBJ whole genome shotgun (WGS) entry which is preliminary data.</text>
</comment>
<evidence type="ECO:0000259" key="2">
    <source>
        <dbReference type="PROSITE" id="PS50943"/>
    </source>
</evidence>
<dbReference type="EMBL" id="JXBZ01000002">
    <property type="protein sequence ID" value="KJY51030.1"/>
    <property type="molecule type" value="Genomic_DNA"/>
</dbReference>
<dbReference type="HOGENOM" id="CLU_066192_4_0_9"/>
<dbReference type="GO" id="GO:0003677">
    <property type="term" value="F:DNA binding"/>
    <property type="evidence" value="ECO:0007669"/>
    <property type="project" value="UniProtKB-KW"/>
</dbReference>
<dbReference type="PANTHER" id="PTHR46558">
    <property type="entry name" value="TRACRIPTIONAL REGULATORY PROTEIN-RELATED-RELATED"/>
    <property type="match status" value="1"/>
</dbReference>
<dbReference type="Gene3D" id="1.10.260.40">
    <property type="entry name" value="lambda repressor-like DNA-binding domains"/>
    <property type="match status" value="1"/>
</dbReference>
<dbReference type="PANTHER" id="PTHR46558:SF11">
    <property type="entry name" value="HTH-TYPE TRANSCRIPTIONAL REGULATOR XRE"/>
    <property type="match status" value="1"/>
</dbReference>
<dbReference type="SUPFAM" id="SSF47413">
    <property type="entry name" value="lambda repressor-like DNA-binding domains"/>
    <property type="match status" value="1"/>
</dbReference>
<keyword evidence="4" id="KW-1185">Reference proteome</keyword>
<dbReference type="PROSITE" id="PS50943">
    <property type="entry name" value="HTH_CROC1"/>
    <property type="match status" value="1"/>
</dbReference>
<dbReference type="PATRIC" id="fig|1218508.4.peg.77"/>
<gene>
    <name evidence="3" type="ORF">JG29_00730</name>
</gene>
<dbReference type="InterPro" id="IPR010982">
    <property type="entry name" value="Lambda_DNA-bd_dom_sf"/>
</dbReference>
<sequence>MFNERLKNERKLHHYTQEFIAKKIGVTRAAYSAYESGKRQPNFGILKGIAKILNVSTDYLLEISNQKRYRNNIDTQRPDLGSMAEEILAIIQKDTAADFWGEPASKSQKYYLQIALKIALKLCKESKKK</sequence>
<reference evidence="3 4" key="1">
    <citation type="submission" date="2014-12" db="EMBL/GenBank/DDBJ databases">
        <title>Comparative genomics of the lactic acid bacteria isolated from the honey bee gut.</title>
        <authorList>
            <person name="Ellegaard K.M."/>
            <person name="Tamarit D."/>
            <person name="Javelind E."/>
            <person name="Olofsson T."/>
            <person name="Andersson S.G."/>
            <person name="Vasquez A."/>
        </authorList>
    </citation>
    <scope>NUCLEOTIDE SEQUENCE [LARGE SCALE GENOMIC DNA]</scope>
    <source>
        <strain evidence="3 4">Hon2</strain>
    </source>
</reference>
<dbReference type="AlphaFoldDB" id="A0A0F4KXA6"/>
<dbReference type="CDD" id="cd00093">
    <property type="entry name" value="HTH_XRE"/>
    <property type="match status" value="1"/>
</dbReference>
<dbReference type="Proteomes" id="UP000033695">
    <property type="component" value="Unassembled WGS sequence"/>
</dbReference>
<dbReference type="Pfam" id="PF01381">
    <property type="entry name" value="HTH_3"/>
    <property type="match status" value="1"/>
</dbReference>
<keyword evidence="1" id="KW-0238">DNA-binding</keyword>
<evidence type="ECO:0000313" key="3">
    <source>
        <dbReference type="EMBL" id="KJY51030.1"/>
    </source>
</evidence>
<accession>A0A0F4KXA6</accession>
<feature type="domain" description="HTH cro/C1-type" evidence="2">
    <location>
        <begin position="6"/>
        <end position="60"/>
    </location>
</feature>
<dbReference type="RefSeq" id="WP_052696255.1">
    <property type="nucleotide sequence ID" value="NZ_JBHTHW010000004.1"/>
</dbReference>
<dbReference type="STRING" id="1218508.JG29_00730"/>
<dbReference type="InterPro" id="IPR001387">
    <property type="entry name" value="Cro/C1-type_HTH"/>
</dbReference>
<dbReference type="OrthoDB" id="9805856at2"/>
<evidence type="ECO:0000313" key="4">
    <source>
        <dbReference type="Proteomes" id="UP000033695"/>
    </source>
</evidence>
<organism evidence="3 4">
    <name type="scientific">Bombilactobacillus mellis</name>
    <dbReference type="NCBI Taxonomy" id="1218508"/>
    <lineage>
        <taxon>Bacteria</taxon>
        <taxon>Bacillati</taxon>
        <taxon>Bacillota</taxon>
        <taxon>Bacilli</taxon>
        <taxon>Lactobacillales</taxon>
        <taxon>Lactobacillaceae</taxon>
        <taxon>Bombilactobacillus</taxon>
    </lineage>
</organism>
<protein>
    <recommendedName>
        <fullName evidence="2">HTH cro/C1-type domain-containing protein</fullName>
    </recommendedName>
</protein>
<dbReference type="SMART" id="SM00530">
    <property type="entry name" value="HTH_XRE"/>
    <property type="match status" value="1"/>
</dbReference>
<evidence type="ECO:0000256" key="1">
    <source>
        <dbReference type="ARBA" id="ARBA00023125"/>
    </source>
</evidence>